<dbReference type="AlphaFoldDB" id="A0A5D5AHM8"/>
<evidence type="ECO:0000313" key="3">
    <source>
        <dbReference type="Proteomes" id="UP000324104"/>
    </source>
</evidence>
<feature type="domain" description="DUF7344" evidence="1">
    <location>
        <begin position="6"/>
        <end position="76"/>
    </location>
</feature>
<sequence>MGSQPFEALANSYRRQLLLALFDANPQDDDDIDPLDLLANEETTDDLAATRVELTHLHLPKLVEMGFIEWDRESGELSKGPNWSGIAPLLKLMHEHRDELPDDWLSGLARNL</sequence>
<protein>
    <submittedName>
        <fullName evidence="2">ArsR family transcriptional regulator</fullName>
    </submittedName>
</protein>
<keyword evidence="3" id="KW-1185">Reference proteome</keyword>
<dbReference type="RefSeq" id="WP_149083152.1">
    <property type="nucleotide sequence ID" value="NZ_VTAW01000050.1"/>
</dbReference>
<dbReference type="EMBL" id="VTAW01000050">
    <property type="protein sequence ID" value="TYT60337.1"/>
    <property type="molecule type" value="Genomic_DNA"/>
</dbReference>
<name>A0A5D5AHM8_9EURY</name>
<organism evidence="2 3">
    <name type="scientific">Natrialba swarupiae</name>
    <dbReference type="NCBI Taxonomy" id="2448032"/>
    <lineage>
        <taxon>Archaea</taxon>
        <taxon>Methanobacteriati</taxon>
        <taxon>Methanobacteriota</taxon>
        <taxon>Stenosarchaea group</taxon>
        <taxon>Halobacteria</taxon>
        <taxon>Halobacteriales</taxon>
        <taxon>Natrialbaceae</taxon>
        <taxon>Natrialba</taxon>
    </lineage>
</organism>
<proteinExistence type="predicted"/>
<evidence type="ECO:0000313" key="2">
    <source>
        <dbReference type="EMBL" id="TYT60337.1"/>
    </source>
</evidence>
<accession>A0A5D5AHM8</accession>
<evidence type="ECO:0000259" key="1">
    <source>
        <dbReference type="Pfam" id="PF24035"/>
    </source>
</evidence>
<dbReference type="Proteomes" id="UP000324104">
    <property type="component" value="Unassembled WGS sequence"/>
</dbReference>
<gene>
    <name evidence="2" type="ORF">FYC77_19445</name>
</gene>
<dbReference type="InterPro" id="IPR055768">
    <property type="entry name" value="DUF7344"/>
</dbReference>
<reference evidence="2 3" key="1">
    <citation type="submission" date="2019-08" db="EMBL/GenBank/DDBJ databases">
        <title>Archaea genome.</title>
        <authorList>
            <person name="Kajale S."/>
            <person name="Shouche Y."/>
            <person name="Deshpande N."/>
            <person name="Sharma A."/>
        </authorList>
    </citation>
    <scope>NUCLEOTIDE SEQUENCE [LARGE SCALE GENOMIC DNA]</scope>
    <source>
        <strain evidence="2 3">ESP3B_9</strain>
    </source>
</reference>
<comment type="caution">
    <text evidence="2">The sequence shown here is derived from an EMBL/GenBank/DDBJ whole genome shotgun (WGS) entry which is preliminary data.</text>
</comment>
<dbReference type="Pfam" id="PF24035">
    <property type="entry name" value="DUF7344"/>
    <property type="match status" value="1"/>
</dbReference>